<keyword evidence="5 10" id="KW-0547">Nucleotide-binding</keyword>
<sequence>MSRATGDSGSSRSFEKQHSSNNLDELSRFEKLEKIGEGTYGVVYKAKDTENSNRLVALKRIRLESEAEGIPSTAVREISLLRELNHVNIVRLLDVIHAQKKLFLVFEFMEMDLKKYIDTQPSGISLVQAKSYVYQMLAALVYCHTRRILHRDLKPQNLLLDTKGNLKLADFGLARGFTIPMRTYTHEVVTLWYRAPEILLGTKFYTTSVDVWSVGCIFAEMLTRKPLFPGDSEIDQLFRIFRTLGTPDENIWPGLSRLPDFKPCFPRWEPQKLQDFVPALKSSREGLAILYELLKFNPDVRVSARNAMDHTFFAGVQTKVPPCKPQSHG</sequence>
<dbReference type="GO" id="GO:0030332">
    <property type="term" value="F:cyclin binding"/>
    <property type="evidence" value="ECO:0007669"/>
    <property type="project" value="TreeGrafter"/>
</dbReference>
<dbReference type="AlphaFoldDB" id="A0A8J2PJB8"/>
<dbReference type="GO" id="GO:0010389">
    <property type="term" value="P:regulation of G2/M transition of mitotic cell cycle"/>
    <property type="evidence" value="ECO:0007669"/>
    <property type="project" value="TreeGrafter"/>
</dbReference>
<accession>A0A8J2PJB8</accession>
<dbReference type="PROSITE" id="PS00108">
    <property type="entry name" value="PROTEIN_KINASE_ST"/>
    <property type="match status" value="1"/>
</dbReference>
<keyword evidence="7 10" id="KW-0067">ATP-binding</keyword>
<gene>
    <name evidence="14" type="ORF">AFUS01_LOCUS26584</name>
</gene>
<evidence type="ECO:0000256" key="11">
    <source>
        <dbReference type="RuleBase" id="RU000304"/>
    </source>
</evidence>
<feature type="binding site" evidence="10">
    <location>
        <position position="59"/>
    </location>
    <ligand>
        <name>ATP</name>
        <dbReference type="ChEBI" id="CHEBI:30616"/>
    </ligand>
</feature>
<dbReference type="GO" id="GO:0007165">
    <property type="term" value="P:signal transduction"/>
    <property type="evidence" value="ECO:0007669"/>
    <property type="project" value="TreeGrafter"/>
</dbReference>
<evidence type="ECO:0000313" key="15">
    <source>
        <dbReference type="Proteomes" id="UP000708208"/>
    </source>
</evidence>
<dbReference type="PROSITE" id="PS00107">
    <property type="entry name" value="PROTEIN_KINASE_ATP"/>
    <property type="match status" value="1"/>
</dbReference>
<comment type="catalytic activity">
    <reaction evidence="8">
        <text>L-threonyl-[protein] + ATP = O-phospho-L-threonyl-[protein] + ADP + H(+)</text>
        <dbReference type="Rhea" id="RHEA:46608"/>
        <dbReference type="Rhea" id="RHEA-COMP:11060"/>
        <dbReference type="Rhea" id="RHEA-COMP:11605"/>
        <dbReference type="ChEBI" id="CHEBI:15378"/>
        <dbReference type="ChEBI" id="CHEBI:30013"/>
        <dbReference type="ChEBI" id="CHEBI:30616"/>
        <dbReference type="ChEBI" id="CHEBI:61977"/>
        <dbReference type="ChEBI" id="CHEBI:456216"/>
        <dbReference type="EC" id="2.7.11.22"/>
    </reaction>
</comment>
<dbReference type="OrthoDB" id="1732493at2759"/>
<dbReference type="FunFam" id="1.10.510.10:FF:000706">
    <property type="entry name" value="Cyclin-dependent kinase 1"/>
    <property type="match status" value="1"/>
</dbReference>
<evidence type="ECO:0000256" key="10">
    <source>
        <dbReference type="PROSITE-ProRule" id="PRU10141"/>
    </source>
</evidence>
<protein>
    <recommendedName>
        <fullName evidence="2">cyclin-dependent kinase</fullName>
        <ecNumber evidence="2">2.7.11.22</ecNumber>
    </recommendedName>
</protein>
<evidence type="ECO:0000256" key="4">
    <source>
        <dbReference type="ARBA" id="ARBA00022679"/>
    </source>
</evidence>
<evidence type="ECO:0000256" key="2">
    <source>
        <dbReference type="ARBA" id="ARBA00012425"/>
    </source>
</evidence>
<dbReference type="GO" id="GO:0000307">
    <property type="term" value="C:cyclin-dependent protein kinase holoenzyme complex"/>
    <property type="evidence" value="ECO:0007669"/>
    <property type="project" value="TreeGrafter"/>
</dbReference>
<comment type="similarity">
    <text evidence="1">Belongs to the protein kinase superfamily. CMGC Ser/Thr protein kinase family. CDC2/CDKX subfamily.</text>
</comment>
<evidence type="ECO:0000256" key="6">
    <source>
        <dbReference type="ARBA" id="ARBA00022777"/>
    </source>
</evidence>
<dbReference type="PANTHER" id="PTHR24056">
    <property type="entry name" value="CELL DIVISION PROTEIN KINASE"/>
    <property type="match status" value="1"/>
</dbReference>
<dbReference type="GO" id="GO:0010468">
    <property type="term" value="P:regulation of gene expression"/>
    <property type="evidence" value="ECO:0007669"/>
    <property type="project" value="TreeGrafter"/>
</dbReference>
<dbReference type="GO" id="GO:0005524">
    <property type="term" value="F:ATP binding"/>
    <property type="evidence" value="ECO:0007669"/>
    <property type="project" value="UniProtKB-UniRule"/>
</dbReference>
<keyword evidence="6" id="KW-0418">Kinase</keyword>
<dbReference type="InterPro" id="IPR017441">
    <property type="entry name" value="Protein_kinase_ATP_BS"/>
</dbReference>
<dbReference type="InterPro" id="IPR008271">
    <property type="entry name" value="Ser/Thr_kinase_AS"/>
</dbReference>
<evidence type="ECO:0000256" key="8">
    <source>
        <dbReference type="ARBA" id="ARBA00047811"/>
    </source>
</evidence>
<evidence type="ECO:0000313" key="14">
    <source>
        <dbReference type="EMBL" id="CAG7815939.1"/>
    </source>
</evidence>
<dbReference type="InterPro" id="IPR000719">
    <property type="entry name" value="Prot_kinase_dom"/>
</dbReference>
<dbReference type="EMBL" id="CAJVCH010356997">
    <property type="protein sequence ID" value="CAG7815939.1"/>
    <property type="molecule type" value="Genomic_DNA"/>
</dbReference>
<evidence type="ECO:0000256" key="1">
    <source>
        <dbReference type="ARBA" id="ARBA00006485"/>
    </source>
</evidence>
<dbReference type="GO" id="GO:0005634">
    <property type="term" value="C:nucleus"/>
    <property type="evidence" value="ECO:0007669"/>
    <property type="project" value="TreeGrafter"/>
</dbReference>
<dbReference type="PROSITE" id="PS50011">
    <property type="entry name" value="PROTEIN_KINASE_DOM"/>
    <property type="match status" value="1"/>
</dbReference>
<dbReference type="FunFam" id="3.30.200.20:FF:000215">
    <property type="entry name" value="Cyclin-dependent kinase 2 (CDK2L)"/>
    <property type="match status" value="1"/>
</dbReference>
<dbReference type="GO" id="GO:0004693">
    <property type="term" value="F:cyclin-dependent protein serine/threonine kinase activity"/>
    <property type="evidence" value="ECO:0007669"/>
    <property type="project" value="UniProtKB-EC"/>
</dbReference>
<dbReference type="InterPro" id="IPR050108">
    <property type="entry name" value="CDK"/>
</dbReference>
<evidence type="ECO:0000256" key="12">
    <source>
        <dbReference type="SAM" id="MobiDB-lite"/>
    </source>
</evidence>
<proteinExistence type="inferred from homology"/>
<dbReference type="GO" id="GO:0051446">
    <property type="term" value="P:positive regulation of meiotic cell cycle"/>
    <property type="evidence" value="ECO:0007669"/>
    <property type="project" value="UniProtKB-ARBA"/>
</dbReference>
<comment type="caution">
    <text evidence="14">The sequence shown here is derived from an EMBL/GenBank/DDBJ whole genome shotgun (WGS) entry which is preliminary data.</text>
</comment>
<evidence type="ECO:0000259" key="13">
    <source>
        <dbReference type="PROSITE" id="PS50011"/>
    </source>
</evidence>
<organism evidence="14 15">
    <name type="scientific">Allacma fusca</name>
    <dbReference type="NCBI Taxonomy" id="39272"/>
    <lineage>
        <taxon>Eukaryota</taxon>
        <taxon>Metazoa</taxon>
        <taxon>Ecdysozoa</taxon>
        <taxon>Arthropoda</taxon>
        <taxon>Hexapoda</taxon>
        <taxon>Collembola</taxon>
        <taxon>Symphypleona</taxon>
        <taxon>Sminthuridae</taxon>
        <taxon>Allacma</taxon>
    </lineage>
</organism>
<feature type="compositionally biased region" description="Polar residues" evidence="12">
    <location>
        <begin position="1"/>
        <end position="12"/>
    </location>
</feature>
<comment type="catalytic activity">
    <reaction evidence="9">
        <text>L-seryl-[protein] + ATP = O-phospho-L-seryl-[protein] + ADP + H(+)</text>
        <dbReference type="Rhea" id="RHEA:17989"/>
        <dbReference type="Rhea" id="RHEA-COMP:9863"/>
        <dbReference type="Rhea" id="RHEA-COMP:11604"/>
        <dbReference type="ChEBI" id="CHEBI:15378"/>
        <dbReference type="ChEBI" id="CHEBI:29999"/>
        <dbReference type="ChEBI" id="CHEBI:30616"/>
        <dbReference type="ChEBI" id="CHEBI:83421"/>
        <dbReference type="ChEBI" id="CHEBI:456216"/>
        <dbReference type="EC" id="2.7.11.22"/>
    </reaction>
</comment>
<dbReference type="GO" id="GO:0090068">
    <property type="term" value="P:positive regulation of cell cycle process"/>
    <property type="evidence" value="ECO:0007669"/>
    <property type="project" value="UniProtKB-ARBA"/>
</dbReference>
<dbReference type="Pfam" id="PF00069">
    <property type="entry name" value="Pkinase"/>
    <property type="match status" value="1"/>
</dbReference>
<keyword evidence="4" id="KW-0808">Transferase</keyword>
<dbReference type="Proteomes" id="UP000708208">
    <property type="component" value="Unassembled WGS sequence"/>
</dbReference>
<dbReference type="GO" id="GO:0000082">
    <property type="term" value="P:G1/S transition of mitotic cell cycle"/>
    <property type="evidence" value="ECO:0007669"/>
    <property type="project" value="TreeGrafter"/>
</dbReference>
<keyword evidence="15" id="KW-1185">Reference proteome</keyword>
<reference evidence="14" key="1">
    <citation type="submission" date="2021-06" db="EMBL/GenBank/DDBJ databases">
        <authorList>
            <person name="Hodson N. C."/>
            <person name="Mongue J. A."/>
            <person name="Jaron S. K."/>
        </authorList>
    </citation>
    <scope>NUCLEOTIDE SEQUENCE</scope>
</reference>
<name>A0A8J2PJB8_9HEXA</name>
<dbReference type="PANTHER" id="PTHR24056:SF254">
    <property type="entry name" value="CYCLIN-DEPENDENT KINASE 2"/>
    <property type="match status" value="1"/>
</dbReference>
<feature type="domain" description="Protein kinase" evidence="13">
    <location>
        <begin position="29"/>
        <end position="313"/>
    </location>
</feature>
<evidence type="ECO:0000256" key="3">
    <source>
        <dbReference type="ARBA" id="ARBA00022527"/>
    </source>
</evidence>
<keyword evidence="3 11" id="KW-0723">Serine/threonine-protein kinase</keyword>
<dbReference type="GO" id="GO:0005737">
    <property type="term" value="C:cytoplasm"/>
    <property type="evidence" value="ECO:0007669"/>
    <property type="project" value="TreeGrafter"/>
</dbReference>
<dbReference type="EC" id="2.7.11.22" evidence="2"/>
<evidence type="ECO:0000256" key="9">
    <source>
        <dbReference type="ARBA" id="ARBA00048367"/>
    </source>
</evidence>
<evidence type="ECO:0000256" key="5">
    <source>
        <dbReference type="ARBA" id="ARBA00022741"/>
    </source>
</evidence>
<dbReference type="SMART" id="SM00220">
    <property type="entry name" value="S_TKc"/>
    <property type="match status" value="1"/>
</dbReference>
<feature type="region of interest" description="Disordered" evidence="12">
    <location>
        <begin position="1"/>
        <end position="22"/>
    </location>
</feature>
<evidence type="ECO:0000256" key="7">
    <source>
        <dbReference type="ARBA" id="ARBA00022840"/>
    </source>
</evidence>